<dbReference type="EMBL" id="QTSX02005015">
    <property type="protein sequence ID" value="KAJ9062278.1"/>
    <property type="molecule type" value="Genomic_DNA"/>
</dbReference>
<dbReference type="Proteomes" id="UP001165960">
    <property type="component" value="Unassembled WGS sequence"/>
</dbReference>
<evidence type="ECO:0000313" key="1">
    <source>
        <dbReference type="EMBL" id="KAJ9062278.1"/>
    </source>
</evidence>
<name>A0ACC2SJ10_9FUNG</name>
<keyword evidence="2" id="KW-1185">Reference proteome</keyword>
<sequence length="96" mass="10077">MGAQSQKSAGSWSCSPQAQGDPGSGFSSCSWAWVSREEELSILTAISYWLEPKAKVYLSKSVCDPEEDLGLNPVAVIPGSGGLTKPSFKGKSVAPK</sequence>
<accession>A0ACC2SJ10</accession>
<reference evidence="1" key="1">
    <citation type="submission" date="2022-04" db="EMBL/GenBank/DDBJ databases">
        <title>Genome of the entomopathogenic fungus Entomophthora muscae.</title>
        <authorList>
            <person name="Elya C."/>
            <person name="Lovett B.R."/>
            <person name="Lee E."/>
            <person name="Macias A.M."/>
            <person name="Hajek A.E."/>
            <person name="De Bivort B.L."/>
            <person name="Kasson M.T."/>
            <person name="De Fine Licht H.H."/>
            <person name="Stajich J.E."/>
        </authorList>
    </citation>
    <scope>NUCLEOTIDE SEQUENCE</scope>
    <source>
        <strain evidence="1">Berkeley</strain>
    </source>
</reference>
<gene>
    <name evidence="1" type="ORF">DSO57_1012494</name>
</gene>
<protein>
    <submittedName>
        <fullName evidence="1">Uncharacterized protein</fullName>
    </submittedName>
</protein>
<organism evidence="1 2">
    <name type="scientific">Entomophthora muscae</name>
    <dbReference type="NCBI Taxonomy" id="34485"/>
    <lineage>
        <taxon>Eukaryota</taxon>
        <taxon>Fungi</taxon>
        <taxon>Fungi incertae sedis</taxon>
        <taxon>Zoopagomycota</taxon>
        <taxon>Entomophthoromycotina</taxon>
        <taxon>Entomophthoromycetes</taxon>
        <taxon>Entomophthorales</taxon>
        <taxon>Entomophthoraceae</taxon>
        <taxon>Entomophthora</taxon>
    </lineage>
</organism>
<proteinExistence type="predicted"/>
<comment type="caution">
    <text evidence="1">The sequence shown here is derived from an EMBL/GenBank/DDBJ whole genome shotgun (WGS) entry which is preliminary data.</text>
</comment>
<evidence type="ECO:0000313" key="2">
    <source>
        <dbReference type="Proteomes" id="UP001165960"/>
    </source>
</evidence>